<dbReference type="GO" id="GO:0003746">
    <property type="term" value="F:translation elongation factor activity"/>
    <property type="evidence" value="ECO:0007669"/>
    <property type="project" value="UniProtKB-KW"/>
</dbReference>
<protein>
    <recommendedName>
        <fullName evidence="5">Elongation factor EFG domain-containing protein</fullName>
    </recommendedName>
</protein>
<dbReference type="Proteomes" id="UP000051124">
    <property type="component" value="Unassembled WGS sequence"/>
</dbReference>
<gene>
    <name evidence="6" type="ORF">AMJ40_04235</name>
</gene>
<dbReference type="SUPFAM" id="SSF54980">
    <property type="entry name" value="EF-G C-terminal domain-like"/>
    <property type="match status" value="1"/>
</dbReference>
<evidence type="ECO:0000256" key="2">
    <source>
        <dbReference type="ARBA" id="ARBA00022768"/>
    </source>
</evidence>
<evidence type="ECO:0000313" key="6">
    <source>
        <dbReference type="EMBL" id="KPJ50004.1"/>
    </source>
</evidence>
<dbReference type="InterPro" id="IPR000640">
    <property type="entry name" value="EFG_V-like"/>
</dbReference>
<evidence type="ECO:0000313" key="7">
    <source>
        <dbReference type="Proteomes" id="UP000051124"/>
    </source>
</evidence>
<dbReference type="InterPro" id="IPR035647">
    <property type="entry name" value="EFG_III/V"/>
</dbReference>
<sequence>LGVRLRQSLQVIDAVAPLKELFGYVTQLRSLSQGRATFTMEFSRYEMLPKNLQDEIIAMITQA</sequence>
<dbReference type="CDD" id="cd03713">
    <property type="entry name" value="EFG_mtEFG_C"/>
    <property type="match status" value="1"/>
</dbReference>
<feature type="domain" description="Elongation factor EFG" evidence="5">
    <location>
        <begin position="1"/>
        <end position="56"/>
    </location>
</feature>
<evidence type="ECO:0000259" key="5">
    <source>
        <dbReference type="SMART" id="SM00838"/>
    </source>
</evidence>
<dbReference type="Gene3D" id="3.30.70.240">
    <property type="match status" value="1"/>
</dbReference>
<reference evidence="6 7" key="1">
    <citation type="journal article" date="2015" name="Microbiome">
        <title>Genomic resolution of linkages in carbon, nitrogen, and sulfur cycling among widespread estuary sediment bacteria.</title>
        <authorList>
            <person name="Baker B.J."/>
            <person name="Lazar C.S."/>
            <person name="Teske A.P."/>
            <person name="Dick G.J."/>
        </authorList>
    </citation>
    <scope>NUCLEOTIDE SEQUENCE [LARGE SCALE GENOMIC DNA]</scope>
    <source>
        <strain evidence="6">DG_26</strain>
    </source>
</reference>
<evidence type="ECO:0000256" key="1">
    <source>
        <dbReference type="ARBA" id="ARBA00022741"/>
    </source>
</evidence>
<comment type="caution">
    <text evidence="6">The sequence shown here is derived from an EMBL/GenBank/DDBJ whole genome shotgun (WGS) entry which is preliminary data.</text>
</comment>
<keyword evidence="2" id="KW-0251">Elongation factor</keyword>
<dbReference type="InterPro" id="IPR014721">
    <property type="entry name" value="Ribsml_uS5_D2-typ_fold_subgr"/>
</dbReference>
<evidence type="ECO:0000256" key="3">
    <source>
        <dbReference type="ARBA" id="ARBA00022917"/>
    </source>
</evidence>
<accession>A0A0S7WIJ5</accession>
<name>A0A0S7WIJ5_UNCT6</name>
<keyword evidence="4" id="KW-0342">GTP-binding</keyword>
<dbReference type="PANTHER" id="PTHR43261:SF1">
    <property type="entry name" value="RIBOSOME-RELEASING FACTOR 2, MITOCHONDRIAL"/>
    <property type="match status" value="1"/>
</dbReference>
<dbReference type="GO" id="GO:0005525">
    <property type="term" value="F:GTP binding"/>
    <property type="evidence" value="ECO:0007669"/>
    <property type="project" value="UniProtKB-KW"/>
</dbReference>
<dbReference type="Pfam" id="PF00679">
    <property type="entry name" value="EFG_C"/>
    <property type="match status" value="1"/>
</dbReference>
<keyword evidence="1" id="KW-0547">Nucleotide-binding</keyword>
<keyword evidence="3" id="KW-0648">Protein biosynthesis</keyword>
<evidence type="ECO:0000256" key="4">
    <source>
        <dbReference type="ARBA" id="ARBA00023134"/>
    </source>
</evidence>
<organism evidence="6 7">
    <name type="scientific">candidate division TA06 bacterium DG_26</name>
    <dbReference type="NCBI Taxonomy" id="1703771"/>
    <lineage>
        <taxon>Bacteria</taxon>
        <taxon>Bacteria division TA06</taxon>
    </lineage>
</organism>
<proteinExistence type="predicted"/>
<dbReference type="SMART" id="SM00838">
    <property type="entry name" value="EFG_C"/>
    <property type="match status" value="1"/>
</dbReference>
<dbReference type="InterPro" id="IPR035649">
    <property type="entry name" value="EFG_V"/>
</dbReference>
<dbReference type="Gene3D" id="3.30.230.10">
    <property type="match status" value="1"/>
</dbReference>
<dbReference type="PANTHER" id="PTHR43261">
    <property type="entry name" value="TRANSLATION ELONGATION FACTOR G-RELATED"/>
    <property type="match status" value="1"/>
</dbReference>
<feature type="non-terminal residue" evidence="6">
    <location>
        <position position="1"/>
    </location>
</feature>
<dbReference type="PATRIC" id="fig|1703771.3.peg.1296"/>
<dbReference type="EMBL" id="LIZT01000033">
    <property type="protein sequence ID" value="KPJ50004.1"/>
    <property type="molecule type" value="Genomic_DNA"/>
</dbReference>
<dbReference type="AlphaFoldDB" id="A0A0S7WIJ5"/>
<dbReference type="GO" id="GO:0032790">
    <property type="term" value="P:ribosome disassembly"/>
    <property type="evidence" value="ECO:0007669"/>
    <property type="project" value="TreeGrafter"/>
</dbReference>